<evidence type="ECO:0000256" key="1">
    <source>
        <dbReference type="SAM" id="SignalP"/>
    </source>
</evidence>
<gene>
    <name evidence="2" type="ORF">WH50_06415</name>
</gene>
<protein>
    <recommendedName>
        <fullName evidence="4">Lysozyme inhibitor LprI N-terminal domain-containing protein</fullName>
    </recommendedName>
</protein>
<evidence type="ECO:0008006" key="4">
    <source>
        <dbReference type="Google" id="ProtNLM"/>
    </source>
</evidence>
<evidence type="ECO:0000313" key="3">
    <source>
        <dbReference type="Proteomes" id="UP000248090"/>
    </source>
</evidence>
<feature type="signal peptide" evidence="1">
    <location>
        <begin position="1"/>
        <end position="17"/>
    </location>
</feature>
<dbReference type="RefSeq" id="WP_110186596.1">
    <property type="nucleotide sequence ID" value="NZ_LAPT01000025.1"/>
</dbReference>
<feature type="chain" id="PRO_5045540446" description="Lysozyme inhibitor LprI N-terminal domain-containing protein" evidence="1">
    <location>
        <begin position="18"/>
        <end position="153"/>
    </location>
</feature>
<evidence type="ECO:0000313" key="2">
    <source>
        <dbReference type="EMBL" id="PXF32088.1"/>
    </source>
</evidence>
<comment type="caution">
    <text evidence="2">The sequence shown here is derived from an EMBL/GenBank/DDBJ whole genome shotgun (WGS) entry which is preliminary data.</text>
</comment>
<name>A0ABX5M338_9GAMM</name>
<organism evidence="2 3">
    <name type="scientific">Pokkaliibacter plantistimulans</name>
    <dbReference type="NCBI Taxonomy" id="1635171"/>
    <lineage>
        <taxon>Bacteria</taxon>
        <taxon>Pseudomonadati</taxon>
        <taxon>Pseudomonadota</taxon>
        <taxon>Gammaproteobacteria</taxon>
        <taxon>Oceanospirillales</taxon>
        <taxon>Balneatrichaceae</taxon>
        <taxon>Pokkaliibacter</taxon>
    </lineage>
</organism>
<keyword evidence="1" id="KW-0732">Signal</keyword>
<proteinExistence type="predicted"/>
<sequence length="153" mass="17545">MKYIVILLAFSAMSVSATPRDDYLKAGMAKCNKQSFDTVGDRMKCYEKVNRGADKVEARRGSNEYIKNNYNHLNKNTAIDTLRKIREEIAEIMPSVSSGSEKMALQREAEYISNKYFNNFAEKYATPWYYPCSEKSAQGRLLKKFGGEVYCEI</sequence>
<accession>A0ABX5M338</accession>
<dbReference type="EMBL" id="LAPT01000025">
    <property type="protein sequence ID" value="PXF32088.1"/>
    <property type="molecule type" value="Genomic_DNA"/>
</dbReference>
<reference evidence="2 3" key="1">
    <citation type="submission" date="2015-03" db="EMBL/GenBank/DDBJ databases">
        <authorList>
            <person name="Krishnan R."/>
            <person name="Midha S."/>
            <person name="Patil P.B."/>
            <person name="Rameshkumar N."/>
        </authorList>
    </citation>
    <scope>NUCLEOTIDE SEQUENCE [LARGE SCALE GENOMIC DNA]</scope>
    <source>
        <strain evidence="2 3">L1E11</strain>
    </source>
</reference>
<dbReference type="Proteomes" id="UP000248090">
    <property type="component" value="Unassembled WGS sequence"/>
</dbReference>
<keyword evidence="3" id="KW-1185">Reference proteome</keyword>